<dbReference type="PROSITE" id="PS50096">
    <property type="entry name" value="IQ"/>
    <property type="match status" value="1"/>
</dbReference>
<dbReference type="Proteomes" id="UP000694388">
    <property type="component" value="Unplaced"/>
</dbReference>
<feature type="region of interest" description="Disordered" evidence="6">
    <location>
        <begin position="984"/>
        <end position="1068"/>
    </location>
</feature>
<dbReference type="SUPFAM" id="SSF48425">
    <property type="entry name" value="Sec7 domain"/>
    <property type="match status" value="1"/>
</dbReference>
<organism evidence="8 9">
    <name type="scientific">Eptatretus burgeri</name>
    <name type="common">Inshore hagfish</name>
    <dbReference type="NCBI Taxonomy" id="7764"/>
    <lineage>
        <taxon>Eukaryota</taxon>
        <taxon>Metazoa</taxon>
        <taxon>Chordata</taxon>
        <taxon>Craniata</taxon>
        <taxon>Vertebrata</taxon>
        <taxon>Cyclostomata</taxon>
        <taxon>Myxini</taxon>
        <taxon>Myxiniformes</taxon>
        <taxon>Myxinidae</taxon>
        <taxon>Eptatretinae</taxon>
        <taxon>Eptatretus</taxon>
    </lineage>
</organism>
<evidence type="ECO:0000256" key="5">
    <source>
        <dbReference type="ARBA" id="ARBA00023054"/>
    </source>
</evidence>
<reference evidence="8" key="2">
    <citation type="submission" date="2025-09" db="UniProtKB">
        <authorList>
            <consortium name="Ensembl"/>
        </authorList>
    </citation>
    <scope>IDENTIFICATION</scope>
</reference>
<dbReference type="FunFam" id="1.10.1000.11:FF:000001">
    <property type="entry name" value="IQ motif and SEC7 domain-containing protein 1"/>
    <property type="match status" value="1"/>
</dbReference>
<evidence type="ECO:0000256" key="4">
    <source>
        <dbReference type="ARBA" id="ARBA00022553"/>
    </source>
</evidence>
<evidence type="ECO:0000313" key="8">
    <source>
        <dbReference type="Ensembl" id="ENSEBUP00000025194.1"/>
    </source>
</evidence>
<feature type="region of interest" description="Disordered" evidence="6">
    <location>
        <begin position="144"/>
        <end position="170"/>
    </location>
</feature>
<dbReference type="FunFam" id="1.10.220.20:FF:000001">
    <property type="entry name" value="IQ motif and SEC7 domain-containing protein 1"/>
    <property type="match status" value="1"/>
</dbReference>
<feature type="region of interest" description="Disordered" evidence="6">
    <location>
        <begin position="377"/>
        <end position="450"/>
    </location>
</feature>
<evidence type="ECO:0000259" key="7">
    <source>
        <dbReference type="PROSITE" id="PS50190"/>
    </source>
</evidence>
<dbReference type="InterPro" id="IPR033742">
    <property type="entry name" value="IQSEC_PH"/>
</dbReference>
<feature type="compositionally biased region" description="Basic and acidic residues" evidence="6">
    <location>
        <begin position="910"/>
        <end position="919"/>
    </location>
</feature>
<comment type="subcellular location">
    <subcellularLocation>
        <location evidence="1">Cytoplasm</location>
    </subcellularLocation>
</comment>
<dbReference type="InterPro" id="IPR023394">
    <property type="entry name" value="Sec7_C_sf"/>
</dbReference>
<feature type="domain" description="SEC7" evidence="7">
    <location>
        <begin position="474"/>
        <end position="667"/>
    </location>
</feature>
<dbReference type="Pfam" id="PF01369">
    <property type="entry name" value="Sec7"/>
    <property type="match status" value="1"/>
</dbReference>
<dbReference type="GeneTree" id="ENSGT00940000156915"/>
<accession>A0A8C4X174</accession>
<dbReference type="GO" id="GO:0005085">
    <property type="term" value="F:guanyl-nucleotide exchange factor activity"/>
    <property type="evidence" value="ECO:0007669"/>
    <property type="project" value="InterPro"/>
</dbReference>
<evidence type="ECO:0000256" key="6">
    <source>
        <dbReference type="SAM" id="MobiDB-lite"/>
    </source>
</evidence>
<feature type="compositionally biased region" description="Acidic residues" evidence="6">
    <location>
        <begin position="254"/>
        <end position="280"/>
    </location>
</feature>
<keyword evidence="4" id="KW-0597">Phosphoprotein</keyword>
<evidence type="ECO:0000256" key="3">
    <source>
        <dbReference type="ARBA" id="ARBA00022490"/>
    </source>
</evidence>
<dbReference type="GO" id="GO:0030036">
    <property type="term" value="P:actin cytoskeleton organization"/>
    <property type="evidence" value="ECO:0007669"/>
    <property type="project" value="TreeGrafter"/>
</dbReference>
<evidence type="ECO:0000256" key="2">
    <source>
        <dbReference type="ARBA" id="ARBA00006248"/>
    </source>
</evidence>
<protein>
    <recommendedName>
        <fullName evidence="7">SEC7 domain-containing protein</fullName>
    </recommendedName>
</protein>
<dbReference type="FunFam" id="2.30.29.30:FF:000004">
    <property type="entry name" value="IQ motif and SEC7 domain-containing protein 1"/>
    <property type="match status" value="1"/>
</dbReference>
<dbReference type="CDD" id="cd00171">
    <property type="entry name" value="Sec7"/>
    <property type="match status" value="1"/>
</dbReference>
<feature type="compositionally biased region" description="Basic and acidic residues" evidence="6">
    <location>
        <begin position="854"/>
        <end position="866"/>
    </location>
</feature>
<dbReference type="PANTHER" id="PTHR10663:SF342">
    <property type="entry name" value="FI21420P1"/>
    <property type="match status" value="1"/>
</dbReference>
<feature type="compositionally biased region" description="Polar residues" evidence="6">
    <location>
        <begin position="892"/>
        <end position="903"/>
    </location>
</feature>
<dbReference type="PANTHER" id="PTHR10663">
    <property type="entry name" value="GUANYL-NUCLEOTIDE EXCHANGE FACTOR"/>
    <property type="match status" value="1"/>
</dbReference>
<dbReference type="Gene3D" id="2.30.29.30">
    <property type="entry name" value="Pleckstrin-homology domain (PH domain)/Phosphotyrosine-binding domain (PTB)"/>
    <property type="match status" value="1"/>
</dbReference>
<proteinExistence type="inferred from homology"/>
<comment type="similarity">
    <text evidence="2">Belongs to the BRAG family.</text>
</comment>
<dbReference type="InterPro" id="IPR011993">
    <property type="entry name" value="PH-like_dom_sf"/>
</dbReference>
<keyword evidence="3" id="KW-0963">Cytoplasm</keyword>
<dbReference type="InterPro" id="IPR000904">
    <property type="entry name" value="Sec7_dom"/>
</dbReference>
<dbReference type="GO" id="GO:0005737">
    <property type="term" value="C:cytoplasm"/>
    <property type="evidence" value="ECO:0007669"/>
    <property type="project" value="UniProtKB-SubCell"/>
</dbReference>
<dbReference type="GO" id="GO:0032012">
    <property type="term" value="P:regulation of ARF protein signal transduction"/>
    <property type="evidence" value="ECO:0007669"/>
    <property type="project" value="InterPro"/>
</dbReference>
<feature type="region of interest" description="Disordered" evidence="6">
    <location>
        <begin position="1"/>
        <end position="32"/>
    </location>
</feature>
<dbReference type="SMART" id="SM00222">
    <property type="entry name" value="Sec7"/>
    <property type="match status" value="1"/>
</dbReference>
<keyword evidence="5" id="KW-0175">Coiled coil</keyword>
<evidence type="ECO:0000256" key="1">
    <source>
        <dbReference type="ARBA" id="ARBA00004496"/>
    </source>
</evidence>
<reference evidence="8" key="1">
    <citation type="submission" date="2025-08" db="UniProtKB">
        <authorList>
            <consortium name="Ensembl"/>
        </authorList>
    </citation>
    <scope>IDENTIFICATION</scope>
</reference>
<feature type="compositionally biased region" description="Low complexity" evidence="6">
    <location>
        <begin position="429"/>
        <end position="445"/>
    </location>
</feature>
<dbReference type="InterPro" id="IPR035999">
    <property type="entry name" value="Sec7_dom_sf"/>
</dbReference>
<feature type="region of interest" description="Disordered" evidence="6">
    <location>
        <begin position="247"/>
        <end position="296"/>
    </location>
</feature>
<feature type="region of interest" description="Disordered" evidence="6">
    <location>
        <begin position="849"/>
        <end position="955"/>
    </location>
</feature>
<dbReference type="Pfam" id="PF16453">
    <property type="entry name" value="IQ_SEC7_PH"/>
    <property type="match status" value="1"/>
</dbReference>
<dbReference type="Ensembl" id="ENSEBUT00000025770.1">
    <property type="protein sequence ID" value="ENSEBUP00000025194.1"/>
    <property type="gene ID" value="ENSEBUG00000015525.1"/>
</dbReference>
<feature type="region of interest" description="Disordered" evidence="6">
    <location>
        <begin position="339"/>
        <end position="358"/>
    </location>
</feature>
<evidence type="ECO:0000313" key="9">
    <source>
        <dbReference type="Proteomes" id="UP000694388"/>
    </source>
</evidence>
<dbReference type="PROSITE" id="PS50190">
    <property type="entry name" value="SEC7"/>
    <property type="match status" value="1"/>
</dbReference>
<dbReference type="CDD" id="cd13318">
    <property type="entry name" value="PH_IQSEC"/>
    <property type="match status" value="1"/>
</dbReference>
<dbReference type="Gene3D" id="1.10.1000.11">
    <property type="entry name" value="Arf Nucleotide-binding Site Opener,domain 2"/>
    <property type="match status" value="1"/>
</dbReference>
<name>A0A8C4X174_EPTBU</name>
<dbReference type="AlphaFoldDB" id="A0A8C4X174"/>
<keyword evidence="9" id="KW-1185">Reference proteome</keyword>
<sequence length="1068" mass="118853">MLALDPTRRVEAASDPLDSRDPRECPGESAVRDGRRWVGDERKLKLQRATSLLRQAPEEEVPRRVRTLSESYELSADLQDKQVEILERKYGGRYATHRAACTIQSAFRHYQMSRNFERLRSSISEQRLPRRMALVGARVHQLSLDSSDGSLPRHSTREHSRRRRCVDDRRPSPLLLDRTDVIDQSDGTSRELDDNAAITELESSFSRQVQTLAETIDSALLAGRGSGDGRASFGPRDVALQKMMQKFEGKRREEDEEEVEEEELEEEELEDEEEELDEDDLGHCPVLPPPSPYNDSVTLYIDDDEVTAALEEGGSRATGSDALLGAASYCDFVHCPSERDETSPLYQQAERRRPVSCPDCGEVAGSGALGMRATGSEIRASAHPQSRLVKRSGAMRGTPVRGDDPHTRINGGSGRATRSESEPSDGDNDSINSTSNSNDTINCSSESSRDSLRETALCRPSYHKETRNSWDSPAFTNDIIRKRLYRMGLNLFNKKPEKGLQFLMERGFIPDTPYGVAQFLLHRKGLSRQLIGDFLGNRQKQFNREVLDCVVEEMDFSNMELDEALRKFQAQIRVQGEAQKVERLVEAFSQRYCMCNAVLLRQFRNPDTIFILAFAIILLNTDLFSPNVKAERKMKLDDFIKNLRGVDDGVDIPRDMLVGIYDRIAKRELKTNEDHVSQVSKVEKSIVGKKPVLAFPHRRLVCYCRLFEVPDPLRAQKFGLHQREIFLFNDLLVVAKIFQKKKNSVTYTFRQSFALYGMQVHLFENQFYHNGIKITSVVPGAEFKVLIIFNAPNPTDRRKFVNDLRESIAEVQEMEKIRIESELEKQKGVVARMSMVQGMAGPTEVANGTVLRGSLDDSHTSSEGLKRGALSGSLRDLSDSGKRGRRSSAGSLDSNVEGSIGESSHQRKPGTNDEGRGEMHSSQPLPPSGSFLGSILNTMRGNKSVPHSRTSPLPSDCTLHHLVPPGLHPQFYGHTPPSPIAGPNAASACPGGRERDRGGGVNSISEAGPPVGQQQHHHHGAVHSPYALPIPCHHGHSGGHGKQTQTLPGSTTPQPKPKHGAGSISTDV</sequence>
<feature type="compositionally biased region" description="Polar residues" evidence="6">
    <location>
        <begin position="935"/>
        <end position="953"/>
    </location>
</feature>
<dbReference type="Gene3D" id="1.10.220.20">
    <property type="match status" value="1"/>
</dbReference>
<dbReference type="SUPFAM" id="SSF50729">
    <property type="entry name" value="PH domain-like"/>
    <property type="match status" value="1"/>
</dbReference>
<feature type="compositionally biased region" description="Basic residues" evidence="6">
    <location>
        <begin position="154"/>
        <end position="164"/>
    </location>
</feature>
<feature type="compositionally biased region" description="Polar residues" evidence="6">
    <location>
        <begin position="1042"/>
        <end position="1053"/>
    </location>
</feature>